<protein>
    <submittedName>
        <fullName evidence="2">Uncharacterized protein</fullName>
    </submittedName>
</protein>
<comment type="caution">
    <text evidence="2">The sequence shown here is derived from an EMBL/GenBank/DDBJ whole genome shotgun (WGS) entry which is preliminary data.</text>
</comment>
<feature type="region of interest" description="Disordered" evidence="1">
    <location>
        <begin position="176"/>
        <end position="216"/>
    </location>
</feature>
<organism evidence="2 3">
    <name type="scientific">Rubus argutus</name>
    <name type="common">Southern blackberry</name>
    <dbReference type="NCBI Taxonomy" id="59490"/>
    <lineage>
        <taxon>Eukaryota</taxon>
        <taxon>Viridiplantae</taxon>
        <taxon>Streptophyta</taxon>
        <taxon>Embryophyta</taxon>
        <taxon>Tracheophyta</taxon>
        <taxon>Spermatophyta</taxon>
        <taxon>Magnoliopsida</taxon>
        <taxon>eudicotyledons</taxon>
        <taxon>Gunneridae</taxon>
        <taxon>Pentapetalae</taxon>
        <taxon>rosids</taxon>
        <taxon>fabids</taxon>
        <taxon>Rosales</taxon>
        <taxon>Rosaceae</taxon>
        <taxon>Rosoideae</taxon>
        <taxon>Rosoideae incertae sedis</taxon>
        <taxon>Rubus</taxon>
    </lineage>
</organism>
<evidence type="ECO:0000313" key="3">
    <source>
        <dbReference type="Proteomes" id="UP001457282"/>
    </source>
</evidence>
<dbReference type="Proteomes" id="UP001457282">
    <property type="component" value="Unassembled WGS sequence"/>
</dbReference>
<reference evidence="2 3" key="1">
    <citation type="journal article" date="2023" name="G3 (Bethesda)">
        <title>A chromosome-length genome assembly and annotation of blackberry (Rubus argutus, cv. 'Hillquist').</title>
        <authorList>
            <person name="Bruna T."/>
            <person name="Aryal R."/>
            <person name="Dudchenko O."/>
            <person name="Sargent D.J."/>
            <person name="Mead D."/>
            <person name="Buti M."/>
            <person name="Cavallini A."/>
            <person name="Hytonen T."/>
            <person name="Andres J."/>
            <person name="Pham M."/>
            <person name="Weisz D."/>
            <person name="Mascagni F."/>
            <person name="Usai G."/>
            <person name="Natali L."/>
            <person name="Bassil N."/>
            <person name="Fernandez G.E."/>
            <person name="Lomsadze A."/>
            <person name="Armour M."/>
            <person name="Olukolu B."/>
            <person name="Poorten T."/>
            <person name="Britton C."/>
            <person name="Davik J."/>
            <person name="Ashrafi H."/>
            <person name="Aiden E.L."/>
            <person name="Borodovsky M."/>
            <person name="Worthington M."/>
        </authorList>
    </citation>
    <scope>NUCLEOTIDE SEQUENCE [LARGE SCALE GENOMIC DNA]</scope>
    <source>
        <strain evidence="2">PI 553951</strain>
    </source>
</reference>
<accession>A0AAW1WDC4</accession>
<name>A0AAW1WDC4_RUBAR</name>
<feature type="region of interest" description="Disordered" evidence="1">
    <location>
        <begin position="1"/>
        <end position="140"/>
    </location>
</feature>
<dbReference type="EMBL" id="JBEDUW010000006">
    <property type="protein sequence ID" value="KAK9921643.1"/>
    <property type="molecule type" value="Genomic_DNA"/>
</dbReference>
<keyword evidence="3" id="KW-1185">Reference proteome</keyword>
<gene>
    <name evidence="2" type="ORF">M0R45_030146</name>
</gene>
<sequence length="262" mass="29142">MVKLSKKSERLDEEQAGVSREPDMFQNDNRINDSPERNQISDPRKVGGATEMIQMSHVLTSVPKIRGRPKLNEEEHNATNSAAGEADDNQRPLSPDPISWAPLANGEPIPPPFYNFLPTEPNNGTPATPAPESKPGSRLGLDHAGLRNLSCLGRPPQRLQALVCSLPRWRRIEEENNATDSAAAEADDNQRPLSPDPISYRHPTNDERLISRPARSTVSCQQSPMIGLLRIQLRRVGPGHGWDWNWEMILVRTGCSYGENPK</sequence>
<proteinExistence type="predicted"/>
<evidence type="ECO:0000313" key="2">
    <source>
        <dbReference type="EMBL" id="KAK9921643.1"/>
    </source>
</evidence>
<dbReference type="AlphaFoldDB" id="A0AAW1WDC4"/>
<feature type="compositionally biased region" description="Basic and acidic residues" evidence="1">
    <location>
        <begin position="1"/>
        <end position="10"/>
    </location>
</feature>
<evidence type="ECO:0000256" key="1">
    <source>
        <dbReference type="SAM" id="MobiDB-lite"/>
    </source>
</evidence>